<dbReference type="GO" id="GO:0008270">
    <property type="term" value="F:zinc ion binding"/>
    <property type="evidence" value="ECO:0007669"/>
    <property type="project" value="UniProtKB-KW"/>
</dbReference>
<protein>
    <submittedName>
        <fullName evidence="14">Nuclear receptor domain-containing protein</fullName>
    </submittedName>
</protein>
<dbReference type="CDD" id="cd06960">
    <property type="entry name" value="NR_DBD_HNF4A"/>
    <property type="match status" value="1"/>
</dbReference>
<dbReference type="InterPro" id="IPR013088">
    <property type="entry name" value="Znf_NHR/GATA"/>
</dbReference>
<reference evidence="14" key="1">
    <citation type="submission" date="2016-11" db="UniProtKB">
        <authorList>
            <consortium name="WormBaseParasite"/>
        </authorList>
    </citation>
    <scope>IDENTIFICATION</scope>
</reference>
<feature type="region of interest" description="Disordered" evidence="11">
    <location>
        <begin position="83"/>
        <end position="103"/>
    </location>
</feature>
<keyword evidence="3" id="KW-0479">Metal-binding</keyword>
<organism evidence="13 14">
    <name type="scientific">Steinernema glaseri</name>
    <dbReference type="NCBI Taxonomy" id="37863"/>
    <lineage>
        <taxon>Eukaryota</taxon>
        <taxon>Metazoa</taxon>
        <taxon>Ecdysozoa</taxon>
        <taxon>Nematoda</taxon>
        <taxon>Chromadorea</taxon>
        <taxon>Rhabditida</taxon>
        <taxon>Tylenchina</taxon>
        <taxon>Panagrolaimomorpha</taxon>
        <taxon>Strongyloidoidea</taxon>
        <taxon>Steinernematidae</taxon>
        <taxon>Steinernema</taxon>
    </lineage>
</organism>
<dbReference type="InterPro" id="IPR052496">
    <property type="entry name" value="Orphan_Nuclear_Rcpt"/>
</dbReference>
<dbReference type="PROSITE" id="PS51030">
    <property type="entry name" value="NUCLEAR_REC_DBD_2"/>
    <property type="match status" value="1"/>
</dbReference>
<dbReference type="Gene3D" id="3.30.50.10">
    <property type="entry name" value="Erythroid Transcription Factor GATA-1, subunit A"/>
    <property type="match status" value="1"/>
</dbReference>
<name>A0A1I7ZKG1_9BILA</name>
<keyword evidence="7" id="KW-0238">DNA-binding</keyword>
<dbReference type="GO" id="GO:0005634">
    <property type="term" value="C:nucleus"/>
    <property type="evidence" value="ECO:0007669"/>
    <property type="project" value="UniProtKB-SubCell"/>
</dbReference>
<keyword evidence="8" id="KW-0804">Transcription</keyword>
<keyword evidence="5" id="KW-0862">Zinc</keyword>
<dbReference type="PRINTS" id="PR00047">
    <property type="entry name" value="STROIDFINGER"/>
</dbReference>
<evidence type="ECO:0000256" key="8">
    <source>
        <dbReference type="ARBA" id="ARBA00023163"/>
    </source>
</evidence>
<keyword evidence="10" id="KW-0539">Nucleus</keyword>
<dbReference type="InterPro" id="IPR049636">
    <property type="entry name" value="HNF4-like_DBD"/>
</dbReference>
<evidence type="ECO:0000259" key="12">
    <source>
        <dbReference type="PROSITE" id="PS51030"/>
    </source>
</evidence>
<dbReference type="AlphaFoldDB" id="A0A1I7ZKG1"/>
<evidence type="ECO:0000256" key="5">
    <source>
        <dbReference type="ARBA" id="ARBA00022833"/>
    </source>
</evidence>
<comment type="similarity">
    <text evidence="2">Belongs to the nuclear hormone receptor family.</text>
</comment>
<dbReference type="Proteomes" id="UP000095287">
    <property type="component" value="Unplaced"/>
</dbReference>
<keyword evidence="6" id="KW-0805">Transcription regulation</keyword>
<dbReference type="PANTHER" id="PTHR47519">
    <property type="entry name" value="NUCLEAR HORMONE RECEPTOR FAMILY MEMBER NHR-31-RELATED"/>
    <property type="match status" value="1"/>
</dbReference>
<dbReference type="GO" id="GO:0000978">
    <property type="term" value="F:RNA polymerase II cis-regulatory region sequence-specific DNA binding"/>
    <property type="evidence" value="ECO:0007669"/>
    <property type="project" value="InterPro"/>
</dbReference>
<evidence type="ECO:0000256" key="1">
    <source>
        <dbReference type="ARBA" id="ARBA00004123"/>
    </source>
</evidence>
<evidence type="ECO:0000256" key="3">
    <source>
        <dbReference type="ARBA" id="ARBA00022723"/>
    </source>
</evidence>
<feature type="region of interest" description="Disordered" evidence="11">
    <location>
        <begin position="201"/>
        <end position="234"/>
    </location>
</feature>
<evidence type="ECO:0000256" key="2">
    <source>
        <dbReference type="ARBA" id="ARBA00005993"/>
    </source>
</evidence>
<evidence type="ECO:0000256" key="9">
    <source>
        <dbReference type="ARBA" id="ARBA00023170"/>
    </source>
</evidence>
<proteinExistence type="inferred from homology"/>
<evidence type="ECO:0000256" key="6">
    <source>
        <dbReference type="ARBA" id="ARBA00023015"/>
    </source>
</evidence>
<keyword evidence="9" id="KW-0675">Receptor</keyword>
<evidence type="ECO:0000256" key="10">
    <source>
        <dbReference type="ARBA" id="ARBA00023242"/>
    </source>
</evidence>
<keyword evidence="4" id="KW-0863">Zinc-finger</keyword>
<dbReference type="SUPFAM" id="SSF57716">
    <property type="entry name" value="Glucocorticoid receptor-like (DNA-binding domain)"/>
    <property type="match status" value="1"/>
</dbReference>
<dbReference type="PROSITE" id="PS00031">
    <property type="entry name" value="NUCLEAR_REC_DBD_1"/>
    <property type="match status" value="1"/>
</dbReference>
<evidence type="ECO:0000256" key="7">
    <source>
        <dbReference type="ARBA" id="ARBA00023125"/>
    </source>
</evidence>
<evidence type="ECO:0000256" key="11">
    <source>
        <dbReference type="SAM" id="MobiDB-lite"/>
    </source>
</evidence>
<evidence type="ECO:0000313" key="13">
    <source>
        <dbReference type="Proteomes" id="UP000095287"/>
    </source>
</evidence>
<evidence type="ECO:0000313" key="14">
    <source>
        <dbReference type="WBParaSite" id="L893_g27196.t3"/>
    </source>
</evidence>
<dbReference type="PANTHER" id="PTHR47519:SF4">
    <property type="entry name" value="NUCLEAR HORMONE RECEPTOR FAMILY"/>
    <property type="match status" value="1"/>
</dbReference>
<dbReference type="SMART" id="SM00399">
    <property type="entry name" value="ZnF_C4"/>
    <property type="match status" value="1"/>
</dbReference>
<dbReference type="FunFam" id="3.30.50.10:FF:000030">
    <property type="entry name" value="Nuclear Hormone Receptor family"/>
    <property type="match status" value="1"/>
</dbReference>
<dbReference type="GO" id="GO:0003700">
    <property type="term" value="F:DNA-binding transcription factor activity"/>
    <property type="evidence" value="ECO:0007669"/>
    <property type="project" value="InterPro"/>
</dbReference>
<evidence type="ECO:0000256" key="4">
    <source>
        <dbReference type="ARBA" id="ARBA00022771"/>
    </source>
</evidence>
<comment type="subcellular location">
    <subcellularLocation>
        <location evidence="1">Nucleus</location>
    </subcellularLocation>
</comment>
<accession>A0A1I7ZKG1</accession>
<dbReference type="WBParaSite" id="L893_g27196.t3">
    <property type="protein sequence ID" value="L893_g27196.t3"/>
    <property type="gene ID" value="L893_g27196"/>
</dbReference>
<sequence length="283" mass="31497">MLFHIDDAMRQMRRIEKDHWAYKSVDLNAYTCAPGRVFTVYPVAQNQLTCSFACFRRTAATAVVLMECVNGCSSTAHWSGSEQTQSANGIQNGTPSPATLNTSSVRTNVHHDSEHASEHDTSPEGSAETHQHCVVCGDEQAKMHYGVMACFGCKGFFRRALKRADQYECQNGNNCVIDKLARNSCRSCRLSKCLAAGMDPSAVRPDRDFTGKQQSSRPANRRQRSSPSASTKADRITLGNDDWIRRLPVEMRTMLMTLLNIEAKQRGHDERCVDNLSSACQQP</sequence>
<dbReference type="InterPro" id="IPR001628">
    <property type="entry name" value="Znf_hrmn_rcpt"/>
</dbReference>
<keyword evidence="13" id="KW-1185">Reference proteome</keyword>
<feature type="domain" description="Nuclear receptor" evidence="12">
    <location>
        <begin position="130"/>
        <end position="205"/>
    </location>
</feature>
<dbReference type="Pfam" id="PF00105">
    <property type="entry name" value="zf-C4"/>
    <property type="match status" value="1"/>
</dbReference>